<dbReference type="RefSeq" id="WP_188178257.1">
    <property type="nucleotide sequence ID" value="NZ_JACVVD010000020.1"/>
</dbReference>
<keyword evidence="1" id="KW-0472">Membrane</keyword>
<name>A0A926KUL4_9BACL</name>
<evidence type="ECO:0000313" key="3">
    <source>
        <dbReference type="Proteomes" id="UP000650466"/>
    </source>
</evidence>
<dbReference type="EMBL" id="JACVVD010000020">
    <property type="protein sequence ID" value="MBD0384482.1"/>
    <property type="molecule type" value="Genomic_DNA"/>
</dbReference>
<evidence type="ECO:0000256" key="1">
    <source>
        <dbReference type="SAM" id="Phobius"/>
    </source>
</evidence>
<dbReference type="AlphaFoldDB" id="A0A926KUL4"/>
<keyword evidence="1" id="KW-1133">Transmembrane helix</keyword>
<protein>
    <recommendedName>
        <fullName evidence="4">Cytochrome c oxidase subunit 4</fullName>
    </recommendedName>
</protein>
<sequence>MIAWLNLGSLVLGVIAWILPAINISRYDKRSKNWVTLSIVSISACSFSLFFQICSFYEREKVEDWSALMDTVSVIASVSAILLSGTIILNAITLYIYRNRT</sequence>
<feature type="transmembrane region" description="Helical" evidence="1">
    <location>
        <begin position="73"/>
        <end position="97"/>
    </location>
</feature>
<evidence type="ECO:0008006" key="4">
    <source>
        <dbReference type="Google" id="ProtNLM"/>
    </source>
</evidence>
<dbReference type="Proteomes" id="UP000650466">
    <property type="component" value="Unassembled WGS sequence"/>
</dbReference>
<organism evidence="2 3">
    <name type="scientific">Paenibacillus sedimenti</name>
    <dbReference type="NCBI Taxonomy" id="2770274"/>
    <lineage>
        <taxon>Bacteria</taxon>
        <taxon>Bacillati</taxon>
        <taxon>Bacillota</taxon>
        <taxon>Bacilli</taxon>
        <taxon>Bacillales</taxon>
        <taxon>Paenibacillaceae</taxon>
        <taxon>Paenibacillus</taxon>
    </lineage>
</organism>
<keyword evidence="3" id="KW-1185">Reference proteome</keyword>
<proteinExistence type="predicted"/>
<gene>
    <name evidence="2" type="ORF">ICC18_31045</name>
</gene>
<reference evidence="2" key="1">
    <citation type="submission" date="2020-09" db="EMBL/GenBank/DDBJ databases">
        <title>Draft Genome Sequence of Paenibacillus sp. WST5.</title>
        <authorList>
            <person name="Bao Z."/>
        </authorList>
    </citation>
    <scope>NUCLEOTIDE SEQUENCE</scope>
    <source>
        <strain evidence="2">WST5</strain>
    </source>
</reference>
<feature type="transmembrane region" description="Helical" evidence="1">
    <location>
        <begin position="34"/>
        <end position="53"/>
    </location>
</feature>
<evidence type="ECO:0000313" key="2">
    <source>
        <dbReference type="EMBL" id="MBD0384482.1"/>
    </source>
</evidence>
<keyword evidence="1" id="KW-0812">Transmembrane</keyword>
<feature type="transmembrane region" description="Helical" evidence="1">
    <location>
        <begin position="6"/>
        <end position="22"/>
    </location>
</feature>
<accession>A0A926KUL4</accession>
<comment type="caution">
    <text evidence="2">The sequence shown here is derived from an EMBL/GenBank/DDBJ whole genome shotgun (WGS) entry which is preliminary data.</text>
</comment>